<keyword evidence="6" id="KW-0238">DNA-binding</keyword>
<comment type="caution">
    <text evidence="11">The sequence shown here is derived from an EMBL/GenBank/DDBJ whole genome shotgun (WGS) entry which is preliminary data.</text>
</comment>
<accession>A0ABU9DKV2</accession>
<dbReference type="Gene3D" id="3.40.50.2300">
    <property type="match status" value="1"/>
</dbReference>
<evidence type="ECO:0000259" key="9">
    <source>
        <dbReference type="PROSITE" id="PS01124"/>
    </source>
</evidence>
<evidence type="ECO:0000256" key="3">
    <source>
        <dbReference type="ARBA" id="ARBA00022553"/>
    </source>
</evidence>
<keyword evidence="2" id="KW-0963">Cytoplasm</keyword>
<feature type="domain" description="Response regulatory" evidence="10">
    <location>
        <begin position="24"/>
        <end position="141"/>
    </location>
</feature>
<feature type="modified residue" description="4-aspartylphosphate" evidence="8">
    <location>
        <position position="76"/>
    </location>
</feature>
<evidence type="ECO:0000313" key="12">
    <source>
        <dbReference type="Proteomes" id="UP001469365"/>
    </source>
</evidence>
<dbReference type="PANTHER" id="PTHR42713:SF3">
    <property type="entry name" value="TRANSCRIPTIONAL REGULATORY PROTEIN HPTR"/>
    <property type="match status" value="1"/>
</dbReference>
<dbReference type="PANTHER" id="PTHR42713">
    <property type="entry name" value="HISTIDINE KINASE-RELATED"/>
    <property type="match status" value="1"/>
</dbReference>
<dbReference type="Gene3D" id="1.10.10.60">
    <property type="entry name" value="Homeodomain-like"/>
    <property type="match status" value="2"/>
</dbReference>
<evidence type="ECO:0000256" key="6">
    <source>
        <dbReference type="ARBA" id="ARBA00023125"/>
    </source>
</evidence>
<dbReference type="Proteomes" id="UP001469365">
    <property type="component" value="Unassembled WGS sequence"/>
</dbReference>
<dbReference type="RefSeq" id="WP_341416581.1">
    <property type="nucleotide sequence ID" value="NZ_JBBPCC010000010.1"/>
</dbReference>
<keyword evidence="12" id="KW-1185">Reference proteome</keyword>
<keyword evidence="3 8" id="KW-0597">Phosphoprotein</keyword>
<dbReference type="InterPro" id="IPR011006">
    <property type="entry name" value="CheY-like_superfamily"/>
</dbReference>
<dbReference type="Pfam" id="PF12833">
    <property type="entry name" value="HTH_18"/>
    <property type="match status" value="1"/>
</dbReference>
<dbReference type="InterPro" id="IPR051552">
    <property type="entry name" value="HptR"/>
</dbReference>
<keyword evidence="5" id="KW-0805">Transcription regulation</keyword>
<dbReference type="EMBL" id="JBBPCC010000010">
    <property type="protein sequence ID" value="MEK8129470.1"/>
    <property type="molecule type" value="Genomic_DNA"/>
</dbReference>
<gene>
    <name evidence="11" type="ORF">WMW72_16310</name>
</gene>
<dbReference type="SMART" id="SM00448">
    <property type="entry name" value="REC"/>
    <property type="match status" value="1"/>
</dbReference>
<dbReference type="InterPro" id="IPR041522">
    <property type="entry name" value="CdaR_GGDEF"/>
</dbReference>
<evidence type="ECO:0000256" key="7">
    <source>
        <dbReference type="ARBA" id="ARBA00023163"/>
    </source>
</evidence>
<evidence type="ECO:0000256" key="5">
    <source>
        <dbReference type="ARBA" id="ARBA00023015"/>
    </source>
</evidence>
<dbReference type="PRINTS" id="PR00032">
    <property type="entry name" value="HTHARAC"/>
</dbReference>
<dbReference type="SUPFAM" id="SSF52172">
    <property type="entry name" value="CheY-like"/>
    <property type="match status" value="1"/>
</dbReference>
<name>A0ABU9DKV2_9BACL</name>
<dbReference type="Pfam" id="PF17853">
    <property type="entry name" value="GGDEF_2"/>
    <property type="match status" value="1"/>
</dbReference>
<dbReference type="SUPFAM" id="SSF46689">
    <property type="entry name" value="Homeodomain-like"/>
    <property type="match status" value="2"/>
</dbReference>
<keyword evidence="4" id="KW-0902">Two-component regulatory system</keyword>
<dbReference type="SMART" id="SM00342">
    <property type="entry name" value="HTH_ARAC"/>
    <property type="match status" value="1"/>
</dbReference>
<proteinExistence type="predicted"/>
<dbReference type="Pfam" id="PF00072">
    <property type="entry name" value="Response_reg"/>
    <property type="match status" value="1"/>
</dbReference>
<dbReference type="InterPro" id="IPR001789">
    <property type="entry name" value="Sig_transdc_resp-reg_receiver"/>
</dbReference>
<dbReference type="PROSITE" id="PS01124">
    <property type="entry name" value="HTH_ARAC_FAMILY_2"/>
    <property type="match status" value="1"/>
</dbReference>
<dbReference type="InterPro" id="IPR020449">
    <property type="entry name" value="Tscrpt_reg_AraC-type_HTH"/>
</dbReference>
<dbReference type="InterPro" id="IPR009057">
    <property type="entry name" value="Homeodomain-like_sf"/>
</dbReference>
<dbReference type="CDD" id="cd17536">
    <property type="entry name" value="REC_YesN-like"/>
    <property type="match status" value="1"/>
</dbReference>
<evidence type="ECO:0000313" key="11">
    <source>
        <dbReference type="EMBL" id="MEK8129470.1"/>
    </source>
</evidence>
<feature type="domain" description="HTH araC/xylS-type" evidence="9">
    <location>
        <begin position="457"/>
        <end position="561"/>
    </location>
</feature>
<sequence>MTDKQLLLLLRKGRGRSMTSESYRVMIVDDEYYFRKLLTNFIDWPQYGFVIDQEAEDGATALELARSGQYDLIIVDINMPGMTGLDFVEELRSSHIQAKIIFITSYDIFEYARTAISLGASYYLLKPVDEDELIKALQEIRLELDREAENTDYFEQLKEQAERAKPLIKQQFVRQLLMHEQSVKQDVLDGQAEYYNLPLNAAYVVVVAEIDRLSERFHKEEERQLWRFAVKNVLQETLEGAGAHCEVIDGEDQLVVVLAGFPEMTDSALYGLCEHARTFIDHRMKLRTTLTFGQIYESLDQVHLSYSESLYALKQKFSNGDNRVIAFVQEHIDAEDAVFSTPLNRVEWLAVIRQRNAEAVLAKVDDICAKLVHNRAGKEIALFVLMECVSLGSTAILEQGGTLPVGWMTDRHKLFGQIYSLETISSMQQWLHLFFNEVVFQEMNDPSPKRRGSDIVGKATAYIEREYAQEWITLQQTARELSVNPSYLSHIFKKETGKTFIEYLTDVRLDKAWEMLRDLTPDGSVSFKVVDVSQKVGYADPYYFSRCFKKKFGVVPSKLLQ</sequence>
<dbReference type="InterPro" id="IPR018060">
    <property type="entry name" value="HTH_AraC"/>
</dbReference>
<evidence type="ECO:0000256" key="2">
    <source>
        <dbReference type="ARBA" id="ARBA00022490"/>
    </source>
</evidence>
<evidence type="ECO:0000259" key="10">
    <source>
        <dbReference type="PROSITE" id="PS50110"/>
    </source>
</evidence>
<dbReference type="PROSITE" id="PS50110">
    <property type="entry name" value="RESPONSE_REGULATORY"/>
    <property type="match status" value="1"/>
</dbReference>
<protein>
    <submittedName>
        <fullName evidence="11">Response regulator</fullName>
    </submittedName>
</protein>
<evidence type="ECO:0000256" key="4">
    <source>
        <dbReference type="ARBA" id="ARBA00023012"/>
    </source>
</evidence>
<keyword evidence="7" id="KW-0804">Transcription</keyword>
<evidence type="ECO:0000256" key="1">
    <source>
        <dbReference type="ARBA" id="ARBA00004496"/>
    </source>
</evidence>
<organism evidence="11 12">
    <name type="scientific">Paenibacillus filicis</name>
    <dbReference type="NCBI Taxonomy" id="669464"/>
    <lineage>
        <taxon>Bacteria</taxon>
        <taxon>Bacillati</taxon>
        <taxon>Bacillota</taxon>
        <taxon>Bacilli</taxon>
        <taxon>Bacillales</taxon>
        <taxon>Paenibacillaceae</taxon>
        <taxon>Paenibacillus</taxon>
    </lineage>
</organism>
<reference evidence="11 12" key="1">
    <citation type="submission" date="2024-04" db="EMBL/GenBank/DDBJ databases">
        <title>draft genome sequnece of Paenibacillus filicis.</title>
        <authorList>
            <person name="Kim D.-U."/>
        </authorList>
    </citation>
    <scope>NUCLEOTIDE SEQUENCE [LARGE SCALE GENOMIC DNA]</scope>
    <source>
        <strain evidence="11 12">KACC14197</strain>
    </source>
</reference>
<evidence type="ECO:0000256" key="8">
    <source>
        <dbReference type="PROSITE-ProRule" id="PRU00169"/>
    </source>
</evidence>
<comment type="subcellular location">
    <subcellularLocation>
        <location evidence="1">Cytoplasm</location>
    </subcellularLocation>
</comment>